<feature type="domain" description="Amino acid transporter transmembrane" evidence="8">
    <location>
        <begin position="26"/>
        <end position="172"/>
    </location>
</feature>
<dbReference type="Proteomes" id="UP001515500">
    <property type="component" value="Chromosome 4"/>
</dbReference>
<dbReference type="Pfam" id="PF01490">
    <property type="entry name" value="Aa_trans"/>
    <property type="match status" value="1"/>
</dbReference>
<evidence type="ECO:0000256" key="2">
    <source>
        <dbReference type="ARBA" id="ARBA00022448"/>
    </source>
</evidence>
<dbReference type="InterPro" id="IPR013057">
    <property type="entry name" value="AA_transpt_TM"/>
</dbReference>
<feature type="transmembrane region" description="Helical" evidence="7">
    <location>
        <begin position="158"/>
        <end position="179"/>
    </location>
</feature>
<keyword evidence="4" id="KW-0029">Amino-acid transport</keyword>
<reference evidence="10" key="1">
    <citation type="submission" date="2025-08" db="UniProtKB">
        <authorList>
            <consortium name="RefSeq"/>
        </authorList>
    </citation>
    <scope>IDENTIFICATION</scope>
</reference>
<feature type="transmembrane region" description="Helical" evidence="7">
    <location>
        <begin position="58"/>
        <end position="79"/>
    </location>
</feature>
<name>A0AB40B4G7_DIOCR</name>
<evidence type="ECO:0000259" key="8">
    <source>
        <dbReference type="Pfam" id="PF01490"/>
    </source>
</evidence>
<sequence>MEEAVAVDDGKVTMEEAVTVDDGRDRTGTLWSATAHALTTMVGTGVLALPWVVSQLGWILGSIAIILFASVTYYIVVLLCDCYRSPNPITGSQNYTYMDAIQTCLGEIDVLFCGIAQYAVLWGTMVGYSITLAMCVLAIRISHCVHRWGRNASCNVSAVKYVMIYTIIQVFFVTVLQFGEGYFEISTTRE</sequence>
<feature type="transmembrane region" description="Helical" evidence="7">
    <location>
        <begin position="126"/>
        <end position="146"/>
    </location>
</feature>
<keyword evidence="3 7" id="KW-0812">Transmembrane</keyword>
<evidence type="ECO:0000256" key="4">
    <source>
        <dbReference type="ARBA" id="ARBA00022970"/>
    </source>
</evidence>
<feature type="transmembrane region" description="Helical" evidence="7">
    <location>
        <begin position="30"/>
        <end position="52"/>
    </location>
</feature>
<keyword evidence="2" id="KW-0813">Transport</keyword>
<dbReference type="GeneID" id="120258755"/>
<evidence type="ECO:0000256" key="1">
    <source>
        <dbReference type="ARBA" id="ARBA00004370"/>
    </source>
</evidence>
<dbReference type="RefSeq" id="XP_039122125.1">
    <property type="nucleotide sequence ID" value="XM_039266191.1"/>
</dbReference>
<evidence type="ECO:0000256" key="7">
    <source>
        <dbReference type="SAM" id="Phobius"/>
    </source>
</evidence>
<organism evidence="9 10">
    <name type="scientific">Dioscorea cayennensis subsp. rotundata</name>
    <name type="common">White Guinea yam</name>
    <name type="synonym">Dioscorea rotundata</name>
    <dbReference type="NCBI Taxonomy" id="55577"/>
    <lineage>
        <taxon>Eukaryota</taxon>
        <taxon>Viridiplantae</taxon>
        <taxon>Streptophyta</taxon>
        <taxon>Embryophyta</taxon>
        <taxon>Tracheophyta</taxon>
        <taxon>Spermatophyta</taxon>
        <taxon>Magnoliopsida</taxon>
        <taxon>Liliopsida</taxon>
        <taxon>Dioscoreales</taxon>
        <taxon>Dioscoreaceae</taxon>
        <taxon>Dioscorea</taxon>
    </lineage>
</organism>
<evidence type="ECO:0000256" key="5">
    <source>
        <dbReference type="ARBA" id="ARBA00022989"/>
    </source>
</evidence>
<proteinExistence type="predicted"/>
<evidence type="ECO:0000256" key="6">
    <source>
        <dbReference type="ARBA" id="ARBA00023136"/>
    </source>
</evidence>
<keyword evidence="5 7" id="KW-1133">Transmembrane helix</keyword>
<evidence type="ECO:0000313" key="9">
    <source>
        <dbReference type="Proteomes" id="UP001515500"/>
    </source>
</evidence>
<dbReference type="AlphaFoldDB" id="A0AB40B4G7"/>
<keyword evidence="6 7" id="KW-0472">Membrane</keyword>
<gene>
    <name evidence="10" type="primary">LOC120258755</name>
</gene>
<dbReference type="PANTHER" id="PTHR48017">
    <property type="entry name" value="OS05G0424000 PROTEIN-RELATED"/>
    <property type="match status" value="1"/>
</dbReference>
<evidence type="ECO:0000256" key="3">
    <source>
        <dbReference type="ARBA" id="ARBA00022692"/>
    </source>
</evidence>
<keyword evidence="9" id="KW-1185">Reference proteome</keyword>
<accession>A0AB40B4G7</accession>
<dbReference type="GO" id="GO:0016020">
    <property type="term" value="C:membrane"/>
    <property type="evidence" value="ECO:0007669"/>
    <property type="project" value="UniProtKB-SubCell"/>
</dbReference>
<dbReference type="GO" id="GO:0006865">
    <property type="term" value="P:amino acid transport"/>
    <property type="evidence" value="ECO:0007669"/>
    <property type="project" value="UniProtKB-KW"/>
</dbReference>
<evidence type="ECO:0000313" key="10">
    <source>
        <dbReference type="RefSeq" id="XP_039122125.1"/>
    </source>
</evidence>
<comment type="subcellular location">
    <subcellularLocation>
        <location evidence="1">Membrane</location>
    </subcellularLocation>
</comment>
<protein>
    <submittedName>
        <fullName evidence="10">Amino acid permease 5-like</fullName>
    </submittedName>
</protein>